<protein>
    <submittedName>
        <fullName evidence="1">Uncharacterized protein</fullName>
    </submittedName>
</protein>
<evidence type="ECO:0000313" key="1">
    <source>
        <dbReference type="EMBL" id="KAE9349091.1"/>
    </source>
</evidence>
<sequence length="144" mass="14684">MRAAFLDGTHAYVLHIDFICCTLAREWWGGAELGSVEVATEQDSVKADAGVDSEEAAAGLDLMEAAHDHVLVVKGTEADSVGVGGSVTVKDSVAVRDSVAVGDSVAVTDLVVGEAEPGSEEDEGLLGELGGIFLLGLKAGAQQC</sequence>
<name>A0A6A4G3A1_9STRA</name>
<proteinExistence type="predicted"/>
<dbReference type="EMBL" id="QXFT01000263">
    <property type="protein sequence ID" value="KAE9349091.1"/>
    <property type="molecule type" value="Genomic_DNA"/>
</dbReference>
<dbReference type="AlphaFoldDB" id="A0A6A4G3A1"/>
<reference evidence="1 2" key="1">
    <citation type="submission" date="2018-08" db="EMBL/GenBank/DDBJ databases">
        <title>Genomic investigation of the strawberry pathogen Phytophthora fragariae indicates pathogenicity is determined by transcriptional variation in three key races.</title>
        <authorList>
            <person name="Adams T.M."/>
            <person name="Armitage A.D."/>
            <person name="Sobczyk M.K."/>
            <person name="Bates H.J."/>
            <person name="Dunwell J.M."/>
            <person name="Nellist C.F."/>
            <person name="Harrison R.J."/>
        </authorList>
    </citation>
    <scope>NUCLEOTIDE SEQUENCE [LARGE SCALE GENOMIC DNA]</scope>
    <source>
        <strain evidence="1 2">SCRP333</strain>
    </source>
</reference>
<organism evidence="1 2">
    <name type="scientific">Phytophthora rubi</name>
    <dbReference type="NCBI Taxonomy" id="129364"/>
    <lineage>
        <taxon>Eukaryota</taxon>
        <taxon>Sar</taxon>
        <taxon>Stramenopiles</taxon>
        <taxon>Oomycota</taxon>
        <taxon>Peronosporomycetes</taxon>
        <taxon>Peronosporales</taxon>
        <taxon>Peronosporaceae</taxon>
        <taxon>Phytophthora</taxon>
    </lineage>
</organism>
<keyword evidence="2" id="KW-1185">Reference proteome</keyword>
<gene>
    <name evidence="1" type="ORF">PR003_g6064</name>
</gene>
<dbReference type="Proteomes" id="UP000434957">
    <property type="component" value="Unassembled WGS sequence"/>
</dbReference>
<accession>A0A6A4G3A1</accession>
<evidence type="ECO:0000313" key="2">
    <source>
        <dbReference type="Proteomes" id="UP000434957"/>
    </source>
</evidence>
<comment type="caution">
    <text evidence="1">The sequence shown here is derived from an EMBL/GenBank/DDBJ whole genome shotgun (WGS) entry which is preliminary data.</text>
</comment>